<comment type="similarity">
    <text evidence="1 6">Belongs to the esterase D family.</text>
</comment>
<organism evidence="7 8">
    <name type="scientific">Vibrio algarum</name>
    <dbReference type="NCBI Taxonomy" id="3020714"/>
    <lineage>
        <taxon>Bacteria</taxon>
        <taxon>Pseudomonadati</taxon>
        <taxon>Pseudomonadota</taxon>
        <taxon>Gammaproteobacteria</taxon>
        <taxon>Vibrionales</taxon>
        <taxon>Vibrionaceae</taxon>
        <taxon>Vibrio</taxon>
    </lineage>
</organism>
<keyword evidence="2 6" id="KW-0719">Serine esterase</keyword>
<evidence type="ECO:0000256" key="4">
    <source>
        <dbReference type="ARBA" id="ARBA00047590"/>
    </source>
</evidence>
<dbReference type="PANTHER" id="PTHR10061">
    <property type="entry name" value="S-FORMYLGLUTATHIONE HYDROLASE"/>
    <property type="match status" value="1"/>
</dbReference>
<keyword evidence="3 6" id="KW-0378">Hydrolase</keyword>
<dbReference type="GO" id="GO:0018738">
    <property type="term" value="F:S-formylglutathione hydrolase activity"/>
    <property type="evidence" value="ECO:0007669"/>
    <property type="project" value="UniProtKB-EC"/>
</dbReference>
<dbReference type="SUPFAM" id="SSF53474">
    <property type="entry name" value="alpha/beta-Hydrolases"/>
    <property type="match status" value="1"/>
</dbReference>
<evidence type="ECO:0000313" key="8">
    <source>
        <dbReference type="Proteomes" id="UP001210678"/>
    </source>
</evidence>
<dbReference type="EC" id="3.1.2.12" evidence="5 6"/>
<accession>A0ABT4YX34</accession>
<dbReference type="Gene3D" id="3.40.50.1820">
    <property type="entry name" value="alpha/beta hydrolase"/>
    <property type="match status" value="1"/>
</dbReference>
<dbReference type="EMBL" id="JAQLOI010000003">
    <property type="protein sequence ID" value="MDB1126139.1"/>
    <property type="molecule type" value="Genomic_DNA"/>
</dbReference>
<evidence type="ECO:0000256" key="3">
    <source>
        <dbReference type="ARBA" id="ARBA00022801"/>
    </source>
</evidence>
<dbReference type="Pfam" id="PF00756">
    <property type="entry name" value="Esterase"/>
    <property type="match status" value="1"/>
</dbReference>
<dbReference type="RefSeq" id="WP_272140496.1">
    <property type="nucleotide sequence ID" value="NZ_JAQLOI010000003.1"/>
</dbReference>
<comment type="caution">
    <text evidence="7">The sequence shown here is derived from an EMBL/GenBank/DDBJ whole genome shotgun (WGS) entry which is preliminary data.</text>
</comment>
<comment type="catalytic activity">
    <reaction evidence="4 6">
        <text>S-formylglutathione + H2O = formate + glutathione + H(+)</text>
        <dbReference type="Rhea" id="RHEA:14961"/>
        <dbReference type="ChEBI" id="CHEBI:15377"/>
        <dbReference type="ChEBI" id="CHEBI:15378"/>
        <dbReference type="ChEBI" id="CHEBI:15740"/>
        <dbReference type="ChEBI" id="CHEBI:57688"/>
        <dbReference type="ChEBI" id="CHEBI:57925"/>
        <dbReference type="EC" id="3.1.2.12"/>
    </reaction>
</comment>
<dbReference type="InterPro" id="IPR014186">
    <property type="entry name" value="S-formylglutathione_hydrol"/>
</dbReference>
<keyword evidence="8" id="KW-1185">Reference proteome</keyword>
<comment type="function">
    <text evidence="6">Serine hydrolase involved in the detoxification of formaldehyde.</text>
</comment>
<evidence type="ECO:0000256" key="5">
    <source>
        <dbReference type="NCBIfam" id="TIGR02821"/>
    </source>
</evidence>
<dbReference type="PANTHER" id="PTHR10061:SF1">
    <property type="entry name" value="S-FORMYLGLUTATHIONE HYDROLASE YEIG"/>
    <property type="match status" value="1"/>
</dbReference>
<dbReference type="InterPro" id="IPR000801">
    <property type="entry name" value="Esterase-like"/>
</dbReference>
<dbReference type="NCBIfam" id="TIGR02821">
    <property type="entry name" value="fghA_ester_D"/>
    <property type="match status" value="1"/>
</dbReference>
<dbReference type="InterPro" id="IPR029058">
    <property type="entry name" value="AB_hydrolase_fold"/>
</dbReference>
<evidence type="ECO:0000256" key="1">
    <source>
        <dbReference type="ARBA" id="ARBA00005622"/>
    </source>
</evidence>
<dbReference type="Proteomes" id="UP001210678">
    <property type="component" value="Unassembled WGS sequence"/>
</dbReference>
<evidence type="ECO:0000256" key="6">
    <source>
        <dbReference type="RuleBase" id="RU363068"/>
    </source>
</evidence>
<evidence type="ECO:0000313" key="7">
    <source>
        <dbReference type="EMBL" id="MDB1126139.1"/>
    </source>
</evidence>
<gene>
    <name evidence="7" type="primary">fghA</name>
    <name evidence="7" type="ORF">PGX00_21705</name>
</gene>
<name>A0ABT4YX34_9VIBR</name>
<evidence type="ECO:0000256" key="2">
    <source>
        <dbReference type="ARBA" id="ARBA00022487"/>
    </source>
</evidence>
<reference evidence="7 8" key="1">
    <citation type="submission" date="2023-01" db="EMBL/GenBank/DDBJ databases">
        <title>Vibrio sp. KJ40-1 sp.nov, isolated from marine algae.</title>
        <authorList>
            <person name="Butt M."/>
            <person name="Kim J.M.J."/>
            <person name="Jeon C.O.C."/>
        </authorList>
    </citation>
    <scope>NUCLEOTIDE SEQUENCE [LARGE SCALE GENOMIC DNA]</scope>
    <source>
        <strain evidence="7 8">KJ40-1</strain>
    </source>
</reference>
<sequence>MELENVSASKVAGGWHKQYCFDSKTLNSKTRFAIFLPPNATEEKPVPVMYWLSGLTCNDENFMQKFGAFQVASRLGIAIVAPDTSPRGANVPDDVDGSYDFGLGAGFYVNATQPPWNTHYNMYDFVVDELPNMIERHFPVSSKRAISGHSMGGHGALMIALRNPDRYSSATAFSPITNPIKVPWGQKAFSNYLGDNRDNWEQYDTCKLMRNFSGSPVPMLVEQGDKDDFLHTQLKPDNLLTAVEYEKYPLEFRMQHGYDHSYFFIATFIEDHIRFHAKNWMTS</sequence>
<proteinExistence type="inferred from homology"/>
<protein>
    <recommendedName>
        <fullName evidence="5 6">S-formylglutathione hydrolase</fullName>
        <ecNumber evidence="5 6">3.1.2.12</ecNumber>
    </recommendedName>
</protein>